<dbReference type="Proteomes" id="UP001652660">
    <property type="component" value="Chromosome 10c"/>
</dbReference>
<dbReference type="InterPro" id="IPR016197">
    <property type="entry name" value="Chromo-like_dom_sf"/>
</dbReference>
<dbReference type="OrthoDB" id="5554229at2759"/>
<dbReference type="SUPFAM" id="SSF54160">
    <property type="entry name" value="Chromo domain-like"/>
    <property type="match status" value="1"/>
</dbReference>
<dbReference type="Pfam" id="PF00385">
    <property type="entry name" value="Chromo"/>
    <property type="match status" value="1"/>
</dbReference>
<dbReference type="InterPro" id="IPR056924">
    <property type="entry name" value="SH3_Tf2-1"/>
</dbReference>
<evidence type="ECO:0000313" key="4">
    <source>
        <dbReference type="RefSeq" id="XP_027094999.1"/>
    </source>
</evidence>
<evidence type="ECO:0000259" key="1">
    <source>
        <dbReference type="Pfam" id="PF00385"/>
    </source>
</evidence>
<organism evidence="3 4">
    <name type="scientific">Coffea arabica</name>
    <name type="common">Arabian coffee</name>
    <dbReference type="NCBI Taxonomy" id="13443"/>
    <lineage>
        <taxon>Eukaryota</taxon>
        <taxon>Viridiplantae</taxon>
        <taxon>Streptophyta</taxon>
        <taxon>Embryophyta</taxon>
        <taxon>Tracheophyta</taxon>
        <taxon>Spermatophyta</taxon>
        <taxon>Magnoliopsida</taxon>
        <taxon>eudicotyledons</taxon>
        <taxon>Gunneridae</taxon>
        <taxon>Pentapetalae</taxon>
        <taxon>asterids</taxon>
        <taxon>lamiids</taxon>
        <taxon>Gentianales</taxon>
        <taxon>Rubiaceae</taxon>
        <taxon>Ixoroideae</taxon>
        <taxon>Gardenieae complex</taxon>
        <taxon>Bertiereae - Coffeeae clade</taxon>
        <taxon>Coffeeae</taxon>
        <taxon>Coffea</taxon>
    </lineage>
</organism>
<dbReference type="GeneID" id="113715049"/>
<feature type="domain" description="Tf2-1-like SH3-like" evidence="2">
    <location>
        <begin position="68"/>
        <end position="132"/>
    </location>
</feature>
<evidence type="ECO:0008006" key="5">
    <source>
        <dbReference type="Google" id="ProtNLM"/>
    </source>
</evidence>
<proteinExistence type="predicted"/>
<name>A0A6P6UW97_COFAR</name>
<dbReference type="PANTHER" id="PTHR46148">
    <property type="entry name" value="CHROMO DOMAIN-CONTAINING PROTEIN"/>
    <property type="match status" value="1"/>
</dbReference>
<gene>
    <name evidence="4" type="primary">LOC113715049</name>
</gene>
<dbReference type="RefSeq" id="XP_027094999.1">
    <property type="nucleotide sequence ID" value="XM_027239198.1"/>
</dbReference>
<dbReference type="Pfam" id="PF24626">
    <property type="entry name" value="SH3_Tf2-1"/>
    <property type="match status" value="1"/>
</dbReference>
<evidence type="ECO:0000313" key="3">
    <source>
        <dbReference type="Proteomes" id="UP001652660"/>
    </source>
</evidence>
<keyword evidence="3" id="KW-1185">Reference proteome</keyword>
<reference evidence="4" key="2">
    <citation type="submission" date="2025-08" db="UniProtKB">
        <authorList>
            <consortium name="RefSeq"/>
        </authorList>
    </citation>
    <scope>IDENTIFICATION</scope>
    <source>
        <tissue evidence="4">Leaves</tissue>
    </source>
</reference>
<dbReference type="InterPro" id="IPR023780">
    <property type="entry name" value="Chromo_domain"/>
</dbReference>
<evidence type="ECO:0000259" key="2">
    <source>
        <dbReference type="Pfam" id="PF24626"/>
    </source>
</evidence>
<accession>A0A6P6UW97</accession>
<reference evidence="3" key="1">
    <citation type="journal article" date="2025" name="Foods">
        <title>Unveiling the Microbial Signatures of Arabica Coffee Cherries: Insights into Ripeness Specific Diversity, Functional Traits, and Implications for Quality and Safety.</title>
        <authorList>
            <consortium name="RefSeq"/>
            <person name="Tenea G.N."/>
            <person name="Cifuentes V."/>
            <person name="Reyes P."/>
            <person name="Cevallos-Vallejos M."/>
        </authorList>
    </citation>
    <scope>NUCLEOTIDE SEQUENCE [LARGE SCALE GENOMIC DNA]</scope>
</reference>
<dbReference type="PANTHER" id="PTHR46148:SF52">
    <property type="entry name" value="OS04G0603800 PROTEIN"/>
    <property type="match status" value="1"/>
</dbReference>
<protein>
    <recommendedName>
        <fullName evidence="5">Chromo domain-containing protein</fullName>
    </recommendedName>
</protein>
<dbReference type="AlphaFoldDB" id="A0A6P6UW97"/>
<feature type="domain" description="Chromo" evidence="1">
    <location>
        <begin position="155"/>
        <end position="200"/>
    </location>
</feature>
<sequence>MTPFQALYGYKPSQLTLSPTQTLVAAVEDWSSERVNWNALLRENLLQAQNRMKQLTDKGRTDRTFEEGDWVYLKLQPYRQSSVALRRNLKLSARYYGPYQVEQKVGSVAYRLKLPDGCSVHPVFHVSLLKKSVNGSQIHPTPPEATAEGEFKVAPKAILDRRDIYRRGQEVEQVLIEWENLNKDDSTWEDWSFIRVQFPELNPRD</sequence>